<proteinExistence type="predicted"/>
<evidence type="ECO:0000256" key="1">
    <source>
        <dbReference type="SAM" id="MobiDB-lite"/>
    </source>
</evidence>
<reference evidence="2" key="1">
    <citation type="submission" date="2020-12" db="EMBL/GenBank/DDBJ databases">
        <title>PHA producing bacteria isolated from mangrove.</title>
        <authorList>
            <person name="Zheng W."/>
            <person name="Yu S."/>
            <person name="Huang Y."/>
        </authorList>
    </citation>
    <scope>NUCLEOTIDE SEQUENCE</scope>
    <source>
        <strain evidence="2">GN22-4</strain>
    </source>
</reference>
<gene>
    <name evidence="2" type="ORF">JF537_15365</name>
</gene>
<protein>
    <submittedName>
        <fullName evidence="2">Uncharacterized protein</fullName>
    </submittedName>
</protein>
<accession>A0A1N6PFU3</accession>
<dbReference type="RefSeq" id="WP_156413452.1">
    <property type="nucleotide sequence ID" value="NZ_CP040367.1"/>
</dbReference>
<dbReference type="EMBL" id="JAEMWV010000008">
    <property type="protein sequence ID" value="MBN8252953.1"/>
    <property type="molecule type" value="Genomic_DNA"/>
</dbReference>
<feature type="region of interest" description="Disordered" evidence="1">
    <location>
        <begin position="1"/>
        <end position="54"/>
    </location>
</feature>
<evidence type="ECO:0000313" key="3">
    <source>
        <dbReference type="Proteomes" id="UP000664578"/>
    </source>
</evidence>
<dbReference type="Proteomes" id="UP000664578">
    <property type="component" value="Unassembled WGS sequence"/>
</dbReference>
<dbReference type="AlphaFoldDB" id="A0A1N6PFU3"/>
<feature type="compositionally biased region" description="Basic residues" evidence="1">
    <location>
        <begin position="44"/>
        <end position="54"/>
    </location>
</feature>
<name>A0A1N6PFU3_9BACI</name>
<evidence type="ECO:0000313" key="2">
    <source>
        <dbReference type="EMBL" id="MBN8252953.1"/>
    </source>
</evidence>
<organism evidence="2 3">
    <name type="scientific">Priestia flexa</name>
    <dbReference type="NCBI Taxonomy" id="86664"/>
    <lineage>
        <taxon>Bacteria</taxon>
        <taxon>Bacillati</taxon>
        <taxon>Bacillota</taxon>
        <taxon>Bacilli</taxon>
        <taxon>Bacillales</taxon>
        <taxon>Bacillaceae</taxon>
        <taxon>Priestia</taxon>
    </lineage>
</organism>
<comment type="caution">
    <text evidence="2">The sequence shown here is derived from an EMBL/GenBank/DDBJ whole genome shotgun (WGS) entry which is preliminary data.</text>
</comment>
<sequence length="54" mass="6599">MTKYYLKRNQINHRKRKSGRTNDLPLFLGKREFKPINPLPSNHNLHRMTQHPFK</sequence>
<feature type="compositionally biased region" description="Basic residues" evidence="1">
    <location>
        <begin position="10"/>
        <end position="19"/>
    </location>
</feature>